<feature type="chain" id="PRO_5032296402" description="Outer membrane protein beta-barrel domain-containing protein" evidence="1">
    <location>
        <begin position="20"/>
        <end position="239"/>
    </location>
</feature>
<reference evidence="2" key="1">
    <citation type="journal article" date="2020" name="mSystems">
        <title>Genome- and Community-Level Interaction Insights into Carbon Utilization and Element Cycling Functions of Hydrothermarchaeota in Hydrothermal Sediment.</title>
        <authorList>
            <person name="Zhou Z."/>
            <person name="Liu Y."/>
            <person name="Xu W."/>
            <person name="Pan J."/>
            <person name="Luo Z.H."/>
            <person name="Li M."/>
        </authorList>
    </citation>
    <scope>NUCLEOTIDE SEQUENCE [LARGE SCALE GENOMIC DNA]</scope>
    <source>
        <strain evidence="2">SpSt-500</strain>
    </source>
</reference>
<dbReference type="EMBL" id="DSVI01000004">
    <property type="protein sequence ID" value="HGT46629.1"/>
    <property type="molecule type" value="Genomic_DNA"/>
</dbReference>
<sequence length="239" mass="27219">MKNFLYISFLVSLLSISNAQVKSINISADYSSALNKRLEITKADAVGALVLIKINLVDNLNINFTGGYKLYSLNEPDVLKSWNWDFWTNRYYPKIISDLNADPNLTVEIGAVQKMDLIPVVLLFNYDLNLFEGLTVSPSAGGGIYFYTRRMFATENWSKKFPQANYTLTYSYRNFAPDKKGNPVFAKAGVDITYNLLSYLDLTASTYYTKMFETKGKMGYDMFPFDSELSFNLGLSFKY</sequence>
<name>A0A832G067_9BACT</name>
<dbReference type="AlphaFoldDB" id="A0A832G067"/>
<evidence type="ECO:0000313" key="2">
    <source>
        <dbReference type="EMBL" id="HGT46629.1"/>
    </source>
</evidence>
<proteinExistence type="predicted"/>
<feature type="signal peptide" evidence="1">
    <location>
        <begin position="1"/>
        <end position="19"/>
    </location>
</feature>
<accession>A0A832G067</accession>
<keyword evidence="1" id="KW-0732">Signal</keyword>
<comment type="caution">
    <text evidence="2">The sequence shown here is derived from an EMBL/GenBank/DDBJ whole genome shotgun (WGS) entry which is preliminary data.</text>
</comment>
<evidence type="ECO:0008006" key="3">
    <source>
        <dbReference type="Google" id="ProtNLM"/>
    </source>
</evidence>
<gene>
    <name evidence="2" type="ORF">ENS56_01170</name>
</gene>
<organism evidence="2">
    <name type="scientific">Ignavibacterium album</name>
    <dbReference type="NCBI Taxonomy" id="591197"/>
    <lineage>
        <taxon>Bacteria</taxon>
        <taxon>Pseudomonadati</taxon>
        <taxon>Ignavibacteriota</taxon>
        <taxon>Ignavibacteria</taxon>
        <taxon>Ignavibacteriales</taxon>
        <taxon>Ignavibacteriaceae</taxon>
        <taxon>Ignavibacterium</taxon>
    </lineage>
</organism>
<evidence type="ECO:0000256" key="1">
    <source>
        <dbReference type="SAM" id="SignalP"/>
    </source>
</evidence>
<protein>
    <recommendedName>
        <fullName evidence="3">Outer membrane protein beta-barrel domain-containing protein</fullName>
    </recommendedName>
</protein>